<evidence type="ECO:0000256" key="4">
    <source>
        <dbReference type="ARBA" id="ARBA00022989"/>
    </source>
</evidence>
<dbReference type="PANTHER" id="PTHR30250">
    <property type="entry name" value="PST FAMILY PREDICTED COLANIC ACID TRANSPORTER"/>
    <property type="match status" value="1"/>
</dbReference>
<keyword evidence="5 6" id="KW-0472">Membrane</keyword>
<keyword evidence="2" id="KW-1003">Cell membrane</keyword>
<evidence type="ECO:0000256" key="6">
    <source>
        <dbReference type="SAM" id="Phobius"/>
    </source>
</evidence>
<dbReference type="InterPro" id="IPR002797">
    <property type="entry name" value="Polysacc_synth"/>
</dbReference>
<sequence length="129" mass="14740">MGNNESRTQLLARNIFVFGLATIISRLITFILTPIYTRYFNPQEFGIYSLITMAISIIGPLCMIGTSDALFRLYFDNSDLSYQRKLISTGLKLVTYITSSALIIVFIFRKLITIKYLGNIKYLDYIILG</sequence>
<evidence type="ECO:0000256" key="2">
    <source>
        <dbReference type="ARBA" id="ARBA00022475"/>
    </source>
</evidence>
<dbReference type="PANTHER" id="PTHR30250:SF11">
    <property type="entry name" value="O-ANTIGEN TRANSPORTER-RELATED"/>
    <property type="match status" value="1"/>
</dbReference>
<feature type="non-terminal residue" evidence="7">
    <location>
        <position position="129"/>
    </location>
</feature>
<name>X1FRN7_9ZZZZ</name>
<feature type="transmembrane region" description="Helical" evidence="6">
    <location>
        <begin position="86"/>
        <end position="108"/>
    </location>
</feature>
<keyword evidence="4 6" id="KW-1133">Transmembrane helix</keyword>
<keyword evidence="3 6" id="KW-0812">Transmembrane</keyword>
<dbReference type="Pfam" id="PF01943">
    <property type="entry name" value="Polysacc_synt"/>
    <property type="match status" value="1"/>
</dbReference>
<dbReference type="InterPro" id="IPR050833">
    <property type="entry name" value="Poly_Biosynth_Transport"/>
</dbReference>
<reference evidence="7" key="1">
    <citation type="journal article" date="2014" name="Front. Microbiol.">
        <title>High frequency of phylogenetically diverse reductive dehalogenase-homologous genes in deep subseafloor sedimentary metagenomes.</title>
        <authorList>
            <person name="Kawai M."/>
            <person name="Futagami T."/>
            <person name="Toyoda A."/>
            <person name="Takaki Y."/>
            <person name="Nishi S."/>
            <person name="Hori S."/>
            <person name="Arai W."/>
            <person name="Tsubouchi T."/>
            <person name="Morono Y."/>
            <person name="Uchiyama I."/>
            <person name="Ito T."/>
            <person name="Fujiyama A."/>
            <person name="Inagaki F."/>
            <person name="Takami H."/>
        </authorList>
    </citation>
    <scope>NUCLEOTIDE SEQUENCE</scope>
    <source>
        <strain evidence="7">Expedition CK06-06</strain>
    </source>
</reference>
<feature type="transmembrane region" description="Helical" evidence="6">
    <location>
        <begin position="45"/>
        <end position="66"/>
    </location>
</feature>
<evidence type="ECO:0000313" key="7">
    <source>
        <dbReference type="EMBL" id="GAH48351.1"/>
    </source>
</evidence>
<comment type="subcellular location">
    <subcellularLocation>
        <location evidence="1">Cell membrane</location>
        <topology evidence="1">Multi-pass membrane protein</topology>
    </subcellularLocation>
</comment>
<dbReference type="AlphaFoldDB" id="X1FRN7"/>
<evidence type="ECO:0000256" key="5">
    <source>
        <dbReference type="ARBA" id="ARBA00023136"/>
    </source>
</evidence>
<evidence type="ECO:0000256" key="3">
    <source>
        <dbReference type="ARBA" id="ARBA00022692"/>
    </source>
</evidence>
<gene>
    <name evidence="7" type="ORF">S03H2_35400</name>
</gene>
<evidence type="ECO:0000256" key="1">
    <source>
        <dbReference type="ARBA" id="ARBA00004651"/>
    </source>
</evidence>
<comment type="caution">
    <text evidence="7">The sequence shown here is derived from an EMBL/GenBank/DDBJ whole genome shotgun (WGS) entry which is preliminary data.</text>
</comment>
<evidence type="ECO:0008006" key="8">
    <source>
        <dbReference type="Google" id="ProtNLM"/>
    </source>
</evidence>
<organism evidence="7">
    <name type="scientific">marine sediment metagenome</name>
    <dbReference type="NCBI Taxonomy" id="412755"/>
    <lineage>
        <taxon>unclassified sequences</taxon>
        <taxon>metagenomes</taxon>
        <taxon>ecological metagenomes</taxon>
    </lineage>
</organism>
<feature type="transmembrane region" description="Helical" evidence="6">
    <location>
        <begin position="15"/>
        <end position="33"/>
    </location>
</feature>
<proteinExistence type="predicted"/>
<accession>X1FRN7</accession>
<protein>
    <recommendedName>
        <fullName evidence="8">Polysaccharide biosynthesis protein C-terminal domain-containing protein</fullName>
    </recommendedName>
</protein>
<dbReference type="GO" id="GO:0005886">
    <property type="term" value="C:plasma membrane"/>
    <property type="evidence" value="ECO:0007669"/>
    <property type="project" value="UniProtKB-SubCell"/>
</dbReference>
<dbReference type="EMBL" id="BARU01021649">
    <property type="protein sequence ID" value="GAH48351.1"/>
    <property type="molecule type" value="Genomic_DNA"/>
</dbReference>